<feature type="domain" description="Reverse transcriptase" evidence="1">
    <location>
        <begin position="1"/>
        <end position="235"/>
    </location>
</feature>
<dbReference type="PANTHER" id="PTHR33116:SF70">
    <property type="entry name" value="NON-LTR RETROELEMENT REVERSE TRANSCRIPTASE-LIKE PROTEIN"/>
    <property type="match status" value="1"/>
</dbReference>
<dbReference type="PROSITE" id="PS50878">
    <property type="entry name" value="RT_POL"/>
    <property type="match status" value="1"/>
</dbReference>
<evidence type="ECO:0000259" key="1">
    <source>
        <dbReference type="PROSITE" id="PS50878"/>
    </source>
</evidence>
<reference evidence="2" key="1">
    <citation type="submission" date="2020-01" db="EMBL/GenBank/DDBJ databases">
        <authorList>
            <person name="Mishra B."/>
        </authorList>
    </citation>
    <scope>NUCLEOTIDE SEQUENCE [LARGE SCALE GENOMIC DNA]</scope>
</reference>
<evidence type="ECO:0000313" key="2">
    <source>
        <dbReference type="EMBL" id="CAA7016118.1"/>
    </source>
</evidence>
<organism evidence="2 3">
    <name type="scientific">Microthlaspi erraticum</name>
    <dbReference type="NCBI Taxonomy" id="1685480"/>
    <lineage>
        <taxon>Eukaryota</taxon>
        <taxon>Viridiplantae</taxon>
        <taxon>Streptophyta</taxon>
        <taxon>Embryophyta</taxon>
        <taxon>Tracheophyta</taxon>
        <taxon>Spermatophyta</taxon>
        <taxon>Magnoliopsida</taxon>
        <taxon>eudicotyledons</taxon>
        <taxon>Gunneridae</taxon>
        <taxon>Pentapetalae</taxon>
        <taxon>rosids</taxon>
        <taxon>malvids</taxon>
        <taxon>Brassicales</taxon>
        <taxon>Brassicaceae</taxon>
        <taxon>Coluteocarpeae</taxon>
        <taxon>Microthlaspi</taxon>
    </lineage>
</organism>
<dbReference type="AlphaFoldDB" id="A0A6D2HJ27"/>
<keyword evidence="3" id="KW-1185">Reference proteome</keyword>
<name>A0A6D2HJ27_9BRAS</name>
<dbReference type="Proteomes" id="UP000467841">
    <property type="component" value="Unassembled WGS sequence"/>
</dbReference>
<dbReference type="Pfam" id="PF00078">
    <property type="entry name" value="RVT_1"/>
    <property type="match status" value="1"/>
</dbReference>
<dbReference type="CDD" id="cd01650">
    <property type="entry name" value="RT_nLTR_like"/>
    <property type="match status" value="1"/>
</dbReference>
<gene>
    <name evidence="2" type="ORF">MERR_LOCUS3353</name>
</gene>
<protein>
    <recommendedName>
        <fullName evidence="1">Reverse transcriptase domain-containing protein</fullName>
    </recommendedName>
</protein>
<comment type="caution">
    <text evidence="2">The sequence shown here is derived from an EMBL/GenBank/DDBJ whole genome shotgun (WGS) entry which is preliminary data.</text>
</comment>
<accession>A0A6D2HJ27</accession>
<dbReference type="SUPFAM" id="SSF56672">
    <property type="entry name" value="DNA/RNA polymerases"/>
    <property type="match status" value="1"/>
</dbReference>
<dbReference type="InterPro" id="IPR000477">
    <property type="entry name" value="RT_dom"/>
</dbReference>
<proteinExistence type="predicted"/>
<dbReference type="EMBL" id="CACVBM020000222">
    <property type="protein sequence ID" value="CAA7016118.1"/>
    <property type="molecule type" value="Genomic_DNA"/>
</dbReference>
<dbReference type="PANTHER" id="PTHR33116">
    <property type="entry name" value="REVERSE TRANSCRIPTASE ZINC-BINDING DOMAIN-CONTAINING PROTEIN-RELATED-RELATED"/>
    <property type="match status" value="1"/>
</dbReference>
<dbReference type="OrthoDB" id="1728428at2759"/>
<sequence>MMINLLKGVITKLIGPAQASFIPEKLSADNIVIVQEAIHSMRRKKGKRGWMLLKLDLEKAYDIIRWDFLEDTLIAAGLSADWVRWILQCVAGLSMHVLWNGEKTRAFQPARGLRQGDPLSPYLFVLCMERLCELIEHSVESKMWKPISLSRGGPKLSHICFADDLILFAEASVAQVRVVRRVLAKFCLASGQKVSLAKSKIYFSANVPRDARDLISEASGIQQTCDMGKYLGMPVLQKRINKETFGDVVSRVTSRMAGWKSRVLSTVGRLTLTKAVISLIPVHSMGTILLPKSTLGKLDQLSRSFLWGSHIGERKQYLVAWKRVCAPK</sequence>
<dbReference type="InterPro" id="IPR043502">
    <property type="entry name" value="DNA/RNA_pol_sf"/>
</dbReference>
<evidence type="ECO:0000313" key="3">
    <source>
        <dbReference type="Proteomes" id="UP000467841"/>
    </source>
</evidence>